<evidence type="ECO:0008006" key="8">
    <source>
        <dbReference type="Google" id="ProtNLM"/>
    </source>
</evidence>
<protein>
    <recommendedName>
        <fullName evidence="8">Remorin</fullName>
    </recommendedName>
</protein>
<name>A0AAV0BZK8_9ASTE</name>
<dbReference type="PANTHER" id="PTHR31775">
    <property type="entry name" value="OS02G0117200 PROTEIN"/>
    <property type="match status" value="1"/>
</dbReference>
<proteinExistence type="inferred from homology"/>
<feature type="compositionally biased region" description="Basic and acidic residues" evidence="3">
    <location>
        <begin position="49"/>
        <end position="65"/>
    </location>
</feature>
<organism evidence="6 7">
    <name type="scientific">Cuscuta epithymum</name>
    <dbReference type="NCBI Taxonomy" id="186058"/>
    <lineage>
        <taxon>Eukaryota</taxon>
        <taxon>Viridiplantae</taxon>
        <taxon>Streptophyta</taxon>
        <taxon>Embryophyta</taxon>
        <taxon>Tracheophyta</taxon>
        <taxon>Spermatophyta</taxon>
        <taxon>Magnoliopsida</taxon>
        <taxon>eudicotyledons</taxon>
        <taxon>Gunneridae</taxon>
        <taxon>Pentapetalae</taxon>
        <taxon>asterids</taxon>
        <taxon>lamiids</taxon>
        <taxon>Solanales</taxon>
        <taxon>Convolvulaceae</taxon>
        <taxon>Cuscuteae</taxon>
        <taxon>Cuscuta</taxon>
        <taxon>Cuscuta subgen. Cuscuta</taxon>
    </lineage>
</organism>
<dbReference type="PANTHER" id="PTHR31775:SF5">
    <property type="entry name" value="REMORIN 1.4"/>
    <property type="match status" value="1"/>
</dbReference>
<evidence type="ECO:0000313" key="6">
    <source>
        <dbReference type="EMBL" id="CAH9059439.1"/>
    </source>
</evidence>
<feature type="compositionally biased region" description="Basic and acidic residues" evidence="3">
    <location>
        <begin position="1"/>
        <end position="16"/>
    </location>
</feature>
<evidence type="ECO:0000259" key="4">
    <source>
        <dbReference type="Pfam" id="PF03763"/>
    </source>
</evidence>
<keyword evidence="7" id="KW-1185">Reference proteome</keyword>
<feature type="domain" description="Remorin C-terminal" evidence="4">
    <location>
        <begin position="102"/>
        <end position="207"/>
    </location>
</feature>
<evidence type="ECO:0000259" key="5">
    <source>
        <dbReference type="Pfam" id="PF03766"/>
    </source>
</evidence>
<comment type="caution">
    <text evidence="6">The sequence shown here is derived from an EMBL/GenBank/DDBJ whole genome shotgun (WGS) entry which is preliminary data.</text>
</comment>
<feature type="compositionally biased region" description="Pro residues" evidence="3">
    <location>
        <begin position="17"/>
        <end position="26"/>
    </location>
</feature>
<evidence type="ECO:0000256" key="3">
    <source>
        <dbReference type="SAM" id="MobiDB-lite"/>
    </source>
</evidence>
<accession>A0AAV0BZK8</accession>
<feature type="domain" description="Remorin N-terminal" evidence="5">
    <location>
        <begin position="33"/>
        <end position="98"/>
    </location>
</feature>
<evidence type="ECO:0000256" key="1">
    <source>
        <dbReference type="ARBA" id="ARBA00005711"/>
    </source>
</evidence>
<dbReference type="Pfam" id="PF03763">
    <property type="entry name" value="Remorin_C"/>
    <property type="match status" value="1"/>
</dbReference>
<sequence length="212" mass="23612">MAEAEATKELPVEHHPPPPTTPPEPEPVVAAPEEVAEEKAVVAPSLPSHPEEEKEKDKPADESKAIVLVEHKEATEPEHVEEKKEGGSLDRDVVLARVAKEKKHALIKAWEESEKAKAENKAHKKLSEIGSWENKKKADIEAELKKIEEKLEIQKAEYIEKMKNKIAMLHRGAEEKRAMIEAKRGEDLLKAEELAAKHRATGTLPTKACGCF</sequence>
<dbReference type="InterPro" id="IPR005516">
    <property type="entry name" value="Remorin_C"/>
</dbReference>
<dbReference type="AlphaFoldDB" id="A0AAV0BZK8"/>
<feature type="region of interest" description="Disordered" evidence="3">
    <location>
        <begin position="1"/>
        <end position="65"/>
    </location>
</feature>
<dbReference type="EMBL" id="CAMAPF010000008">
    <property type="protein sequence ID" value="CAH9059439.1"/>
    <property type="molecule type" value="Genomic_DNA"/>
</dbReference>
<keyword evidence="2" id="KW-0175">Coiled coil</keyword>
<dbReference type="InterPro" id="IPR005518">
    <property type="entry name" value="Remorin_N"/>
</dbReference>
<dbReference type="Pfam" id="PF03766">
    <property type="entry name" value="Remorin_N"/>
    <property type="match status" value="1"/>
</dbReference>
<feature type="coiled-coil region" evidence="2">
    <location>
        <begin position="137"/>
        <end position="164"/>
    </location>
</feature>
<comment type="similarity">
    <text evidence="1">Belongs to the remorin family.</text>
</comment>
<gene>
    <name evidence="6" type="ORF">CEPIT_LOCUS1396</name>
</gene>
<reference evidence="6" key="1">
    <citation type="submission" date="2022-07" db="EMBL/GenBank/DDBJ databases">
        <authorList>
            <person name="Macas J."/>
            <person name="Novak P."/>
            <person name="Neumann P."/>
        </authorList>
    </citation>
    <scope>NUCLEOTIDE SEQUENCE</scope>
</reference>
<dbReference type="Proteomes" id="UP001152523">
    <property type="component" value="Unassembled WGS sequence"/>
</dbReference>
<evidence type="ECO:0000313" key="7">
    <source>
        <dbReference type="Proteomes" id="UP001152523"/>
    </source>
</evidence>
<evidence type="ECO:0000256" key="2">
    <source>
        <dbReference type="SAM" id="Coils"/>
    </source>
</evidence>